<evidence type="ECO:0000259" key="14">
    <source>
        <dbReference type="PROSITE" id="PS50110"/>
    </source>
</evidence>
<keyword evidence="17" id="KW-1185">Reference proteome</keyword>
<dbReference type="PROSITE" id="PS50894">
    <property type="entry name" value="HPT"/>
    <property type="match status" value="1"/>
</dbReference>
<dbReference type="OrthoDB" id="9803176at2"/>
<dbReference type="InterPro" id="IPR008207">
    <property type="entry name" value="Sig_transdc_His_kin_Hpt_dom"/>
</dbReference>
<keyword evidence="5 11" id="KW-0597">Phosphoprotein</keyword>
<protein>
    <recommendedName>
        <fullName evidence="3">Chemotaxis protein CheA</fullName>
        <ecNumber evidence="2">2.7.13.3</ecNumber>
    </recommendedName>
</protein>
<dbReference type="Gene3D" id="1.20.120.160">
    <property type="entry name" value="HPT domain"/>
    <property type="match status" value="1"/>
</dbReference>
<evidence type="ECO:0000259" key="13">
    <source>
        <dbReference type="PROSITE" id="PS50109"/>
    </source>
</evidence>
<evidence type="ECO:0000256" key="7">
    <source>
        <dbReference type="ARBA" id="ARBA00022741"/>
    </source>
</evidence>
<dbReference type="SUPFAM" id="SSF52172">
    <property type="entry name" value="CheY-like"/>
    <property type="match status" value="1"/>
</dbReference>
<dbReference type="GO" id="GO:0000155">
    <property type="term" value="F:phosphorelay sensor kinase activity"/>
    <property type="evidence" value="ECO:0007669"/>
    <property type="project" value="InterPro"/>
</dbReference>
<dbReference type="AlphaFoldDB" id="A0A4R9LVP3"/>
<dbReference type="Pfam" id="PF01627">
    <property type="entry name" value="Hpt"/>
    <property type="match status" value="1"/>
</dbReference>
<dbReference type="InterPro" id="IPR002545">
    <property type="entry name" value="CheW-lke_dom"/>
</dbReference>
<dbReference type="FunFam" id="3.30.565.10:FF:000016">
    <property type="entry name" value="Chemotaxis protein CheA, putative"/>
    <property type="match status" value="1"/>
</dbReference>
<accession>A0A4R9LVP3</accession>
<dbReference type="Pfam" id="PF02518">
    <property type="entry name" value="HATPase_c"/>
    <property type="match status" value="1"/>
</dbReference>
<dbReference type="SMART" id="SM01231">
    <property type="entry name" value="H-kinase_dim"/>
    <property type="match status" value="1"/>
</dbReference>
<dbReference type="InterPro" id="IPR004105">
    <property type="entry name" value="CheA-like_dim"/>
</dbReference>
<dbReference type="InterPro" id="IPR011006">
    <property type="entry name" value="CheY-like_superfamily"/>
</dbReference>
<feature type="modified residue" description="Phosphohistidine" evidence="10">
    <location>
        <position position="48"/>
    </location>
</feature>
<dbReference type="SMART" id="SM00073">
    <property type="entry name" value="HPT"/>
    <property type="match status" value="1"/>
</dbReference>
<dbReference type="CDD" id="cd00088">
    <property type="entry name" value="HPT"/>
    <property type="match status" value="1"/>
</dbReference>
<evidence type="ECO:0000256" key="11">
    <source>
        <dbReference type="PROSITE-ProRule" id="PRU00169"/>
    </source>
</evidence>
<dbReference type="SMART" id="SM00448">
    <property type="entry name" value="REC"/>
    <property type="match status" value="1"/>
</dbReference>
<feature type="domain" description="HPt" evidence="15">
    <location>
        <begin position="1"/>
        <end position="105"/>
    </location>
</feature>
<evidence type="ECO:0000256" key="2">
    <source>
        <dbReference type="ARBA" id="ARBA00012438"/>
    </source>
</evidence>
<dbReference type="Gene3D" id="2.30.30.40">
    <property type="entry name" value="SH3 Domains"/>
    <property type="match status" value="1"/>
</dbReference>
<comment type="catalytic activity">
    <reaction evidence="1">
        <text>ATP + protein L-histidine = ADP + protein N-phospho-L-histidine.</text>
        <dbReference type="EC" id="2.7.13.3"/>
    </reaction>
</comment>
<proteinExistence type="predicted"/>
<dbReference type="SUPFAM" id="SSF47226">
    <property type="entry name" value="Histidine-containing phosphotransfer domain, HPT domain"/>
    <property type="match status" value="1"/>
</dbReference>
<feature type="compositionally biased region" description="Basic and acidic residues" evidence="12">
    <location>
        <begin position="137"/>
        <end position="149"/>
    </location>
</feature>
<dbReference type="InterPro" id="IPR001789">
    <property type="entry name" value="Sig_transdc_resp-reg_receiver"/>
</dbReference>
<evidence type="ECO:0000256" key="5">
    <source>
        <dbReference type="ARBA" id="ARBA00022553"/>
    </source>
</evidence>
<dbReference type="PROSITE" id="PS50109">
    <property type="entry name" value="HIS_KIN"/>
    <property type="match status" value="1"/>
</dbReference>
<dbReference type="InterPro" id="IPR004358">
    <property type="entry name" value="Sig_transdc_His_kin-like_C"/>
</dbReference>
<dbReference type="EMBL" id="RQHW01000047">
    <property type="protein sequence ID" value="TGN18323.1"/>
    <property type="molecule type" value="Genomic_DNA"/>
</dbReference>
<evidence type="ECO:0000256" key="1">
    <source>
        <dbReference type="ARBA" id="ARBA00000085"/>
    </source>
</evidence>
<evidence type="ECO:0000256" key="10">
    <source>
        <dbReference type="PROSITE-ProRule" id="PRU00110"/>
    </source>
</evidence>
<keyword evidence="7" id="KW-0547">Nucleotide-binding</keyword>
<dbReference type="EC" id="2.7.13.3" evidence="2"/>
<keyword evidence="6" id="KW-0808">Transferase</keyword>
<dbReference type="RefSeq" id="WP_135761011.1">
    <property type="nucleotide sequence ID" value="NZ_RQHW01000047.1"/>
</dbReference>
<keyword evidence="4" id="KW-0145">Chemotaxis</keyword>
<dbReference type="Gene3D" id="3.30.565.10">
    <property type="entry name" value="Histidine kinase-like ATPase, C-terminal domain"/>
    <property type="match status" value="1"/>
</dbReference>
<feature type="region of interest" description="Disordered" evidence="12">
    <location>
        <begin position="128"/>
        <end position="177"/>
    </location>
</feature>
<dbReference type="InterPro" id="IPR036890">
    <property type="entry name" value="HATPase_C_sf"/>
</dbReference>
<comment type="caution">
    <text evidence="16">The sequence shown here is derived from an EMBL/GenBank/DDBJ whole genome shotgun (WGS) entry which is preliminary data.</text>
</comment>
<dbReference type="InterPro" id="IPR036061">
    <property type="entry name" value="CheW-like_dom_sf"/>
</dbReference>
<dbReference type="SUPFAM" id="SSF55874">
    <property type="entry name" value="ATPase domain of HSP90 chaperone/DNA topoisomerase II/histidine kinase"/>
    <property type="match status" value="1"/>
</dbReference>
<dbReference type="Pfam" id="PF01584">
    <property type="entry name" value="CheW"/>
    <property type="match status" value="1"/>
</dbReference>
<feature type="domain" description="Histidine kinase" evidence="13">
    <location>
        <begin position="249"/>
        <end position="498"/>
    </location>
</feature>
<comment type="function">
    <text evidence="9">Involved in the transmission of sensory signals from the chemoreceptors to the flagellar motors. CheA is autophosphorylated; it can transfer its phosphate group to either CheB or CheY.</text>
</comment>
<dbReference type="GO" id="GO:0006935">
    <property type="term" value="P:chemotaxis"/>
    <property type="evidence" value="ECO:0007669"/>
    <property type="project" value="UniProtKB-KW"/>
</dbReference>
<evidence type="ECO:0000259" key="15">
    <source>
        <dbReference type="PROSITE" id="PS50894"/>
    </source>
</evidence>
<feature type="domain" description="Response regulatory" evidence="14">
    <location>
        <begin position="657"/>
        <end position="773"/>
    </location>
</feature>
<dbReference type="InterPro" id="IPR003594">
    <property type="entry name" value="HATPase_dom"/>
</dbReference>
<sequence length="775" mass="87105">MMIDDPEFRELFQIDSAEHIQNIESGILELEKDPANSEILKTIFREAHSMKGAAGLLGLKEIESITHVLEDQLGKLTKGYTRYQPEDADRIYYALDMLKLLVEEAVTGKKVNVDLAKTIAILHGHESLTKPQAAPPSEHKEVAVKESAAHDQVPQERTSSAVKETSEPRPVQNVPQAPVKKQEAVKFKIDTMRVDPVKLDSLLSYSGELTVSKNRIQKRASEIFDLLFQVEDQNKQWSDKKKIFLSLEKLAKQAGAPPSFLENIRSLYADEKRKWDSLVQRLSALKVKSIQDSAKLDLIASKIEEGIQNVRLLPLSSVFDIFPRTVRDMSRELGKEVYLTLEGGNVTADKLVIEELKDPLMHLLRNSLDHGIETRQEREKEQKPNPARIRIEGKQINNAIWLEIEDDGAGLNTEKIKQRAIQKELYSSETLDTFTETEIHEIIFHPGFSTKDQVTNVSGRGVGMDVVKTFVEKFKGNITIDSGLGIGTKFTLKLPINFSTNHVLIIHSQGWKYGIPTEYIEQSLFIRPEEIQNIDGKLVISWGDEPTRLISLRDYLPVSFEKGIQNKGNGSLSCIVLRHNGERLAVIVDSIIDKQEILLKPFGGILESVPKLAGTTILESGEICYMVQVPELLNEVRGKQILSNLSIESSQPKMVRNILIAEDSLITRVQIQKILEEHGYHVTTAIDGQEAFEKFQRGNFSLILTDVEMPRKDGIQLVRDIRSLTSGKEIPIVVLTSLGSEEQVARGKDAGANSYLIKSQFDQTVLLHTVERLLA</sequence>
<evidence type="ECO:0000256" key="3">
    <source>
        <dbReference type="ARBA" id="ARBA00021495"/>
    </source>
</evidence>
<evidence type="ECO:0000313" key="16">
    <source>
        <dbReference type="EMBL" id="TGN18323.1"/>
    </source>
</evidence>
<name>A0A4R9LVP3_9LEPT</name>
<dbReference type="Proteomes" id="UP000298058">
    <property type="component" value="Unassembled WGS sequence"/>
</dbReference>
<organism evidence="16 17">
    <name type="scientific">Leptospira idonii</name>
    <dbReference type="NCBI Taxonomy" id="1193500"/>
    <lineage>
        <taxon>Bacteria</taxon>
        <taxon>Pseudomonadati</taxon>
        <taxon>Spirochaetota</taxon>
        <taxon>Spirochaetia</taxon>
        <taxon>Leptospirales</taxon>
        <taxon>Leptospiraceae</taxon>
        <taxon>Leptospira</taxon>
    </lineage>
</organism>
<dbReference type="SMART" id="SM00260">
    <property type="entry name" value="CheW"/>
    <property type="match status" value="1"/>
</dbReference>
<dbReference type="InterPro" id="IPR051315">
    <property type="entry name" value="Bact_Chemotaxis_CheA"/>
</dbReference>
<reference evidence="16" key="1">
    <citation type="journal article" date="2019" name="PLoS Negl. Trop. Dis.">
        <title>Revisiting the worldwide diversity of Leptospira species in the environment.</title>
        <authorList>
            <person name="Vincent A.T."/>
            <person name="Schiettekatte O."/>
            <person name="Bourhy P."/>
            <person name="Veyrier F.J."/>
            <person name="Picardeau M."/>
        </authorList>
    </citation>
    <scope>NUCLEOTIDE SEQUENCE [LARGE SCALE GENOMIC DNA]</scope>
    <source>
        <strain evidence="16">201300427</strain>
    </source>
</reference>
<dbReference type="PANTHER" id="PTHR43395:SF10">
    <property type="entry name" value="CHEMOTAXIS PROTEIN CHEA"/>
    <property type="match status" value="1"/>
</dbReference>
<dbReference type="Gene3D" id="3.40.50.2300">
    <property type="match status" value="1"/>
</dbReference>
<keyword evidence="8 16" id="KW-0418">Kinase</keyword>
<evidence type="ECO:0000313" key="17">
    <source>
        <dbReference type="Proteomes" id="UP000298058"/>
    </source>
</evidence>
<evidence type="ECO:0000256" key="12">
    <source>
        <dbReference type="SAM" id="MobiDB-lite"/>
    </source>
</evidence>
<dbReference type="SMART" id="SM00387">
    <property type="entry name" value="HATPase_c"/>
    <property type="match status" value="1"/>
</dbReference>
<dbReference type="SUPFAM" id="SSF50341">
    <property type="entry name" value="CheW-like"/>
    <property type="match status" value="1"/>
</dbReference>
<evidence type="ECO:0000256" key="9">
    <source>
        <dbReference type="ARBA" id="ARBA00035100"/>
    </source>
</evidence>
<dbReference type="InterPro" id="IPR005467">
    <property type="entry name" value="His_kinase_dom"/>
</dbReference>
<evidence type="ECO:0000256" key="8">
    <source>
        <dbReference type="ARBA" id="ARBA00022777"/>
    </source>
</evidence>
<gene>
    <name evidence="16" type="ORF">EHS15_13030</name>
</gene>
<evidence type="ECO:0000256" key="4">
    <source>
        <dbReference type="ARBA" id="ARBA00022500"/>
    </source>
</evidence>
<dbReference type="PRINTS" id="PR00344">
    <property type="entry name" value="BCTRLSENSOR"/>
</dbReference>
<dbReference type="GO" id="GO:0005737">
    <property type="term" value="C:cytoplasm"/>
    <property type="evidence" value="ECO:0007669"/>
    <property type="project" value="InterPro"/>
</dbReference>
<dbReference type="PANTHER" id="PTHR43395">
    <property type="entry name" value="SENSOR HISTIDINE KINASE CHEA"/>
    <property type="match status" value="1"/>
</dbReference>
<evidence type="ECO:0000256" key="6">
    <source>
        <dbReference type="ARBA" id="ARBA00022679"/>
    </source>
</evidence>
<dbReference type="PROSITE" id="PS50110">
    <property type="entry name" value="RESPONSE_REGULATORY"/>
    <property type="match status" value="1"/>
</dbReference>
<dbReference type="InterPro" id="IPR036641">
    <property type="entry name" value="HPT_dom_sf"/>
</dbReference>
<dbReference type="Pfam" id="PF00072">
    <property type="entry name" value="Response_reg"/>
    <property type="match status" value="1"/>
</dbReference>
<feature type="modified residue" description="4-aspartylphosphate" evidence="11">
    <location>
        <position position="706"/>
    </location>
</feature>